<dbReference type="EMBL" id="MU005778">
    <property type="protein sequence ID" value="KAF2705709.1"/>
    <property type="molecule type" value="Genomic_DNA"/>
</dbReference>
<evidence type="ECO:0000313" key="4">
    <source>
        <dbReference type="Proteomes" id="UP000799428"/>
    </source>
</evidence>
<feature type="region of interest" description="Disordered" evidence="1">
    <location>
        <begin position="516"/>
        <end position="559"/>
    </location>
</feature>
<accession>A0A6G1JYM6</accession>
<feature type="compositionally biased region" description="Basic and acidic residues" evidence="1">
    <location>
        <begin position="516"/>
        <end position="527"/>
    </location>
</feature>
<evidence type="ECO:0000259" key="2">
    <source>
        <dbReference type="Pfam" id="PF14661"/>
    </source>
</evidence>
<gene>
    <name evidence="3" type="ORF">K504DRAFT_460412</name>
</gene>
<evidence type="ECO:0000313" key="3">
    <source>
        <dbReference type="EMBL" id="KAF2705709.1"/>
    </source>
</evidence>
<dbReference type="OrthoDB" id="5575722at2759"/>
<dbReference type="InterPro" id="IPR026797">
    <property type="entry name" value="HAUS_6"/>
</dbReference>
<dbReference type="Proteomes" id="UP000799428">
    <property type="component" value="Unassembled WGS sequence"/>
</dbReference>
<reference evidence="3" key="1">
    <citation type="journal article" date="2020" name="Stud. Mycol.">
        <title>101 Dothideomycetes genomes: a test case for predicting lifestyles and emergence of pathogens.</title>
        <authorList>
            <person name="Haridas S."/>
            <person name="Albert R."/>
            <person name="Binder M."/>
            <person name="Bloem J."/>
            <person name="Labutti K."/>
            <person name="Salamov A."/>
            <person name="Andreopoulos B."/>
            <person name="Baker S."/>
            <person name="Barry K."/>
            <person name="Bills G."/>
            <person name="Bluhm B."/>
            <person name="Cannon C."/>
            <person name="Castanera R."/>
            <person name="Culley D."/>
            <person name="Daum C."/>
            <person name="Ezra D."/>
            <person name="Gonzalez J."/>
            <person name="Henrissat B."/>
            <person name="Kuo A."/>
            <person name="Liang C."/>
            <person name="Lipzen A."/>
            <person name="Lutzoni F."/>
            <person name="Magnuson J."/>
            <person name="Mondo S."/>
            <person name="Nolan M."/>
            <person name="Ohm R."/>
            <person name="Pangilinan J."/>
            <person name="Park H.-J."/>
            <person name="Ramirez L."/>
            <person name="Alfaro M."/>
            <person name="Sun H."/>
            <person name="Tritt A."/>
            <person name="Yoshinaga Y."/>
            <person name="Zwiers L.-H."/>
            <person name="Turgeon B."/>
            <person name="Goodwin S."/>
            <person name="Spatafora J."/>
            <person name="Crous P."/>
            <person name="Grigoriev I."/>
        </authorList>
    </citation>
    <scope>NUCLEOTIDE SEQUENCE</scope>
    <source>
        <strain evidence="3">CBS 279.74</strain>
    </source>
</reference>
<feature type="region of interest" description="Disordered" evidence="1">
    <location>
        <begin position="1"/>
        <end position="20"/>
    </location>
</feature>
<evidence type="ECO:0000256" key="1">
    <source>
        <dbReference type="SAM" id="MobiDB-lite"/>
    </source>
</evidence>
<protein>
    <recommendedName>
        <fullName evidence="2">HAUS augmin-like complex subunit 6 N-terminal domain-containing protein</fullName>
    </recommendedName>
</protein>
<dbReference type="Pfam" id="PF14661">
    <property type="entry name" value="HAUS6_N"/>
    <property type="match status" value="1"/>
</dbReference>
<dbReference type="GO" id="GO:1990498">
    <property type="term" value="C:mitotic spindle microtubule"/>
    <property type="evidence" value="ECO:0007669"/>
    <property type="project" value="TreeGrafter"/>
</dbReference>
<feature type="domain" description="HAUS augmin-like complex subunit 6 N-terminal" evidence="2">
    <location>
        <begin position="48"/>
        <end position="271"/>
    </location>
</feature>
<keyword evidence="4" id="KW-1185">Reference proteome</keyword>
<organism evidence="3 4">
    <name type="scientific">Pleomassaria siparia CBS 279.74</name>
    <dbReference type="NCBI Taxonomy" id="1314801"/>
    <lineage>
        <taxon>Eukaryota</taxon>
        <taxon>Fungi</taxon>
        <taxon>Dikarya</taxon>
        <taxon>Ascomycota</taxon>
        <taxon>Pezizomycotina</taxon>
        <taxon>Dothideomycetes</taxon>
        <taxon>Pleosporomycetidae</taxon>
        <taxon>Pleosporales</taxon>
        <taxon>Pleomassariaceae</taxon>
        <taxon>Pleomassaria</taxon>
    </lineage>
</organism>
<name>A0A6G1JYM6_9PLEO</name>
<dbReference type="PANTHER" id="PTHR16151:SF2">
    <property type="entry name" value="HAUS AUGMIN-LIKE COMPLEX SUBUNIT 6"/>
    <property type="match status" value="1"/>
</dbReference>
<proteinExistence type="predicted"/>
<dbReference type="AlphaFoldDB" id="A0A6G1JYM6"/>
<feature type="region of interest" description="Disordered" evidence="1">
    <location>
        <begin position="425"/>
        <end position="463"/>
    </location>
</feature>
<feature type="compositionally biased region" description="Low complexity" evidence="1">
    <location>
        <begin position="544"/>
        <end position="559"/>
    </location>
</feature>
<dbReference type="GO" id="GO:0051225">
    <property type="term" value="P:spindle assembly"/>
    <property type="evidence" value="ECO:0007669"/>
    <property type="project" value="InterPro"/>
</dbReference>
<feature type="compositionally biased region" description="Basic and acidic residues" evidence="1">
    <location>
        <begin position="690"/>
        <end position="706"/>
    </location>
</feature>
<dbReference type="InterPro" id="IPR028163">
    <property type="entry name" value="HAUS_6_N"/>
</dbReference>
<sequence length="771" mass="86135">MSRSISNTSAAAGTAANGNGLSRSLSIKTTAKSTHIATLTPPSDIKLFVTNLRLIDLDLRPDWPGITVQTFSLKNADQKQRIGGVEWALFRLFEIWDPEETSQKLQPFFPPLEPLQSLNLRAALYRYLNELKKNGLLGRESVLRKTMLDECKGDKFFEVLAFFSTAVLKKVLAARPGSKRKTAVARVLSTAPTLSHDSQASLLPLAIAHRAALVNVLRRKEEKKRRFTEFERLLNAKTDEVNQRLKQCKATPRTRKSLIPEKETAAIKNQLKDNWIGNQKWLDTMLHGDDVQAKDAFLSARFADVWHMVEKGQKLEDAAPETGLLENLQSRVQEHQTRLQKWKSFHERMLEDEPKLSSAAPKSRTREMEFRFDDHVQLQLRLTNPPETEPLQRGPLRSEYQNIILDMESGFSRVAKAKNDRLAVPQLHRRASSLKAQSPERNRRRRSETTNRPSSPVKSIKSGTLTRIHSRDIIPFRLNRQESAVTPLGSDATLVGQPSTLMRVAPPVASPVEIEVHDESSPMEKPSDSLPTDVSSASPLAVRSPQPSSYPSEPPTLSLPTLSHEEAMAEQIIFSIGDATPSPIKKPQPRLSLADRTRMSMAHASSFSPIVESPSSPLSSPLPTILAPTLQPDHHPTLHERTMLSMAVTTTANSRASLAPAQSNPHKSSARTSLFPVNQFDTPRTRKSIHIDEEASSREVTPKEELFSDDIDYDRIFKSRPRIATSPVFSPPQNDDEFDEGVTGVDLGDVDMSDEENEAWENSPSKGKGRN</sequence>
<dbReference type="GO" id="GO:0008017">
    <property type="term" value="F:microtubule binding"/>
    <property type="evidence" value="ECO:0007669"/>
    <property type="project" value="TreeGrafter"/>
</dbReference>
<feature type="compositionally biased region" description="Polar residues" evidence="1">
    <location>
        <begin position="529"/>
        <end position="538"/>
    </location>
</feature>
<dbReference type="PANTHER" id="PTHR16151">
    <property type="entry name" value="HAUS AUGMIN-LIKE COMPLEX SUBUNIT 6"/>
    <property type="match status" value="1"/>
</dbReference>
<dbReference type="GO" id="GO:0070652">
    <property type="term" value="C:HAUS complex"/>
    <property type="evidence" value="ECO:0007669"/>
    <property type="project" value="InterPro"/>
</dbReference>
<feature type="compositionally biased region" description="Acidic residues" evidence="1">
    <location>
        <begin position="748"/>
        <end position="759"/>
    </location>
</feature>
<feature type="region of interest" description="Disordered" evidence="1">
    <location>
        <begin position="690"/>
        <end position="771"/>
    </location>
</feature>